<gene>
    <name evidence="1" type="ORF">DEO72_LG7g1038</name>
</gene>
<keyword evidence="2" id="KW-1185">Reference proteome</keyword>
<dbReference type="EMBL" id="CP039351">
    <property type="protein sequence ID" value="QCD99753.1"/>
    <property type="molecule type" value="Genomic_DNA"/>
</dbReference>
<evidence type="ECO:0000313" key="2">
    <source>
        <dbReference type="Proteomes" id="UP000501690"/>
    </source>
</evidence>
<reference evidence="1 2" key="1">
    <citation type="submission" date="2019-04" db="EMBL/GenBank/DDBJ databases">
        <title>An improved genome assembly and genetic linkage map for asparagus bean, Vigna unguiculata ssp. sesquipedialis.</title>
        <authorList>
            <person name="Xia Q."/>
            <person name="Zhang R."/>
            <person name="Dong Y."/>
        </authorList>
    </citation>
    <scope>NUCLEOTIDE SEQUENCE [LARGE SCALE GENOMIC DNA]</scope>
    <source>
        <tissue evidence="1">Leaf</tissue>
    </source>
</reference>
<evidence type="ECO:0000313" key="1">
    <source>
        <dbReference type="EMBL" id="QCD99753.1"/>
    </source>
</evidence>
<dbReference type="AlphaFoldDB" id="A0A4D6MG31"/>
<name>A0A4D6MG31_VIGUN</name>
<protein>
    <submittedName>
        <fullName evidence="1">Uncharacterized protein</fullName>
    </submittedName>
</protein>
<proteinExistence type="predicted"/>
<organism evidence="1 2">
    <name type="scientific">Vigna unguiculata</name>
    <name type="common">Cowpea</name>
    <dbReference type="NCBI Taxonomy" id="3917"/>
    <lineage>
        <taxon>Eukaryota</taxon>
        <taxon>Viridiplantae</taxon>
        <taxon>Streptophyta</taxon>
        <taxon>Embryophyta</taxon>
        <taxon>Tracheophyta</taxon>
        <taxon>Spermatophyta</taxon>
        <taxon>Magnoliopsida</taxon>
        <taxon>eudicotyledons</taxon>
        <taxon>Gunneridae</taxon>
        <taxon>Pentapetalae</taxon>
        <taxon>rosids</taxon>
        <taxon>fabids</taxon>
        <taxon>Fabales</taxon>
        <taxon>Fabaceae</taxon>
        <taxon>Papilionoideae</taxon>
        <taxon>50 kb inversion clade</taxon>
        <taxon>NPAAA clade</taxon>
        <taxon>indigoferoid/millettioid clade</taxon>
        <taxon>Phaseoleae</taxon>
        <taxon>Vigna</taxon>
    </lineage>
</organism>
<sequence length="267" mass="29844">MLNSVEITPTVDLSSHFPLDEDFSSQGEISSLGRVVPSLKATPSPRLDEEPLNHVISHRDLAQANVSRLSETESLKTPILLAWARYRAQKHSSFLATSLRRAVPRLSKTESLNIKPRSPGRAARPHIRLSNHTQKHTTKHAIDTNVIVMAISTQNHTFHTKLATTFEHTITNNLKGQNPSPATHYPHMIMHPNSNTPIPNHNTSECRLKRLFDEYRDGGASSPSNGSFITHDDIEVLPRRVTRSMTRGETSNQWRILTKNVGGAKVI</sequence>
<dbReference type="Proteomes" id="UP000501690">
    <property type="component" value="Linkage Group LG7"/>
</dbReference>
<accession>A0A4D6MG31</accession>